<sequence length="265" mass="29814">MDIESAPRVPKRDLPQLKFAIWVSLAFVAVLWLVKLVEIASLSSFHWLGVRPGEWYGLLGVLTSPLVHGSFEHLIMNSVPILVMLALALFNYPKGTLRAVPLIWILSGIGIWLIGRPSWHFGASGLAHGLMFYLFFLGLLRQDRNAIVVAMVTFFLYGGMVVTVLPREPDVSWEAHFSGAVAGALAAVLWRKLDPPAPEPKPSWELEEEAEAAERERERNELELPRPGHVPVLWQRGEEDDEPRGRVIFFPVRPRQGQDEPPTLH</sequence>
<feature type="transmembrane region" description="Helical" evidence="6">
    <location>
        <begin position="99"/>
        <end position="115"/>
    </location>
</feature>
<feature type="transmembrane region" description="Helical" evidence="6">
    <location>
        <begin position="147"/>
        <end position="165"/>
    </location>
</feature>
<evidence type="ECO:0000313" key="9">
    <source>
        <dbReference type="Proteomes" id="UP001139971"/>
    </source>
</evidence>
<comment type="subcellular location">
    <subcellularLocation>
        <location evidence="1">Membrane</location>
        <topology evidence="1">Multi-pass membrane protein</topology>
    </subcellularLocation>
</comment>
<dbReference type="Pfam" id="PF01694">
    <property type="entry name" value="Rhomboid"/>
    <property type="match status" value="1"/>
</dbReference>
<keyword evidence="4 6" id="KW-0472">Membrane</keyword>
<evidence type="ECO:0000256" key="1">
    <source>
        <dbReference type="ARBA" id="ARBA00004141"/>
    </source>
</evidence>
<evidence type="ECO:0000256" key="6">
    <source>
        <dbReference type="SAM" id="Phobius"/>
    </source>
</evidence>
<feature type="transmembrane region" description="Helical" evidence="6">
    <location>
        <begin position="21"/>
        <end position="48"/>
    </location>
</feature>
<dbReference type="InterPro" id="IPR035952">
    <property type="entry name" value="Rhomboid-like_sf"/>
</dbReference>
<comment type="caution">
    <text evidence="8">The sequence shown here is derived from an EMBL/GenBank/DDBJ whole genome shotgun (WGS) entry which is preliminary data.</text>
</comment>
<dbReference type="GO" id="GO:0016020">
    <property type="term" value="C:membrane"/>
    <property type="evidence" value="ECO:0007669"/>
    <property type="project" value="UniProtKB-SubCell"/>
</dbReference>
<accession>A0A9X4BJ76</accession>
<keyword evidence="2 6" id="KW-0812">Transmembrane</keyword>
<dbReference type="EMBL" id="JAOVZO020000018">
    <property type="protein sequence ID" value="MDC8014353.1"/>
    <property type="molecule type" value="Genomic_DNA"/>
</dbReference>
<protein>
    <submittedName>
        <fullName evidence="8">Rhomboid family intramembrane serine protease</fullName>
        <ecNumber evidence="8">3.4.21.105</ecNumber>
    </submittedName>
</protein>
<keyword evidence="3 6" id="KW-1133">Transmembrane helix</keyword>
<feature type="domain" description="Peptidase S54 rhomboid" evidence="7">
    <location>
        <begin position="60"/>
        <end position="190"/>
    </location>
</feature>
<dbReference type="GO" id="GO:0006508">
    <property type="term" value="P:proteolysis"/>
    <property type="evidence" value="ECO:0007669"/>
    <property type="project" value="UniProtKB-KW"/>
</dbReference>
<feature type="region of interest" description="Disordered" evidence="5">
    <location>
        <begin position="245"/>
        <end position="265"/>
    </location>
</feature>
<feature type="transmembrane region" description="Helical" evidence="6">
    <location>
        <begin position="74"/>
        <end position="92"/>
    </location>
</feature>
<dbReference type="GO" id="GO:0004252">
    <property type="term" value="F:serine-type endopeptidase activity"/>
    <property type="evidence" value="ECO:0007669"/>
    <property type="project" value="InterPro"/>
</dbReference>
<feature type="region of interest" description="Disordered" evidence="5">
    <location>
        <begin position="197"/>
        <end position="224"/>
    </location>
</feature>
<keyword evidence="9" id="KW-1185">Reference proteome</keyword>
<evidence type="ECO:0000256" key="3">
    <source>
        <dbReference type="ARBA" id="ARBA00022989"/>
    </source>
</evidence>
<dbReference type="PANTHER" id="PTHR43731:SF9">
    <property type="entry name" value="SLR1461 PROTEIN"/>
    <property type="match status" value="1"/>
</dbReference>
<feature type="transmembrane region" description="Helical" evidence="6">
    <location>
        <begin position="121"/>
        <end position="140"/>
    </location>
</feature>
<evidence type="ECO:0000256" key="5">
    <source>
        <dbReference type="SAM" id="MobiDB-lite"/>
    </source>
</evidence>
<dbReference type="AlphaFoldDB" id="A0A9X4BJ76"/>
<dbReference type="Proteomes" id="UP001139971">
    <property type="component" value="Unassembled WGS sequence"/>
</dbReference>
<dbReference type="InterPro" id="IPR050925">
    <property type="entry name" value="Rhomboid_protease_S54"/>
</dbReference>
<gene>
    <name evidence="8" type="ORF">OD750_017540</name>
</gene>
<dbReference type="Gene3D" id="1.20.1540.10">
    <property type="entry name" value="Rhomboid-like"/>
    <property type="match status" value="1"/>
</dbReference>
<feature type="compositionally biased region" description="Basic and acidic residues" evidence="5">
    <location>
        <begin position="212"/>
        <end position="224"/>
    </location>
</feature>
<evidence type="ECO:0000256" key="4">
    <source>
        <dbReference type="ARBA" id="ARBA00023136"/>
    </source>
</evidence>
<evidence type="ECO:0000259" key="7">
    <source>
        <dbReference type="Pfam" id="PF01694"/>
    </source>
</evidence>
<keyword evidence="8" id="KW-0645">Protease</keyword>
<organism evidence="8 9">
    <name type="scientific">Tahibacter soli</name>
    <dbReference type="NCBI Taxonomy" id="2983605"/>
    <lineage>
        <taxon>Bacteria</taxon>
        <taxon>Pseudomonadati</taxon>
        <taxon>Pseudomonadota</taxon>
        <taxon>Gammaproteobacteria</taxon>
        <taxon>Lysobacterales</taxon>
        <taxon>Rhodanobacteraceae</taxon>
        <taxon>Tahibacter</taxon>
    </lineage>
</organism>
<name>A0A9X4BJ76_9GAMM</name>
<proteinExistence type="predicted"/>
<dbReference type="InterPro" id="IPR022764">
    <property type="entry name" value="Peptidase_S54_rhomboid_dom"/>
</dbReference>
<reference evidence="8" key="1">
    <citation type="submission" date="2023-02" db="EMBL/GenBank/DDBJ databases">
        <title>Tahibacter soli sp. nov. isolated from soil.</title>
        <authorList>
            <person name="Baek J.H."/>
            <person name="Lee J.K."/>
            <person name="Choi D.G."/>
            <person name="Jeon C.O."/>
        </authorList>
    </citation>
    <scope>NUCLEOTIDE SEQUENCE</scope>
    <source>
        <strain evidence="8">BL</strain>
    </source>
</reference>
<dbReference type="EC" id="3.4.21.105" evidence="8"/>
<evidence type="ECO:0000313" key="8">
    <source>
        <dbReference type="EMBL" id="MDC8014353.1"/>
    </source>
</evidence>
<keyword evidence="8" id="KW-0378">Hydrolase</keyword>
<dbReference type="PANTHER" id="PTHR43731">
    <property type="entry name" value="RHOMBOID PROTEASE"/>
    <property type="match status" value="1"/>
</dbReference>
<evidence type="ECO:0000256" key="2">
    <source>
        <dbReference type="ARBA" id="ARBA00022692"/>
    </source>
</evidence>
<dbReference type="RefSeq" id="WP_263541989.1">
    <property type="nucleotide sequence ID" value="NZ_JAOVZO020000018.1"/>
</dbReference>
<dbReference type="SUPFAM" id="SSF144091">
    <property type="entry name" value="Rhomboid-like"/>
    <property type="match status" value="1"/>
</dbReference>